<dbReference type="PROSITE" id="PS50893">
    <property type="entry name" value="ABC_TRANSPORTER_2"/>
    <property type="match status" value="1"/>
</dbReference>
<accession>A0A975EMA0</accession>
<comment type="similarity">
    <text evidence="1">Belongs to the ABC transporter superfamily.</text>
</comment>
<protein>
    <submittedName>
        <fullName evidence="6">ABC transporter ATP-binding protein</fullName>
    </submittedName>
</protein>
<evidence type="ECO:0000256" key="1">
    <source>
        <dbReference type="ARBA" id="ARBA00005417"/>
    </source>
</evidence>
<sequence>MSKAPALYLSGSASFEDTPVFTGLDLKVAAGRWTCLLGSSGVGKSTILKLFAGLADQVDFTGQLGAEGMDLDGSVALMAQDDLLMPWLTALENVLLGARLRGDKPDTMRALDVLARVGLSEKAGQKPAELSGGQRQRVALARTLMEDRPIVLLDEPFSALDAKTRAQMQDLACELLAGRTVLLVTHDPAEAARLGHQIILMTEENTQAITPPQSDAPRAATDPDVLRAQGDMLALLCAETPD</sequence>
<evidence type="ECO:0000256" key="3">
    <source>
        <dbReference type="ARBA" id="ARBA00022741"/>
    </source>
</evidence>
<evidence type="ECO:0000256" key="4">
    <source>
        <dbReference type="ARBA" id="ARBA00022840"/>
    </source>
</evidence>
<gene>
    <name evidence="6" type="ORF">HZ995_08950</name>
</gene>
<dbReference type="SMART" id="SM00382">
    <property type="entry name" value="AAA"/>
    <property type="match status" value="1"/>
</dbReference>
<dbReference type="InterPro" id="IPR017871">
    <property type="entry name" value="ABC_transporter-like_CS"/>
</dbReference>
<dbReference type="InterPro" id="IPR027417">
    <property type="entry name" value="P-loop_NTPase"/>
</dbReference>
<dbReference type="PROSITE" id="PS00211">
    <property type="entry name" value="ABC_TRANSPORTER_1"/>
    <property type="match status" value="1"/>
</dbReference>
<evidence type="ECO:0000256" key="2">
    <source>
        <dbReference type="ARBA" id="ARBA00022448"/>
    </source>
</evidence>
<dbReference type="PANTHER" id="PTHR42788">
    <property type="entry name" value="TAURINE IMPORT ATP-BINDING PROTEIN-RELATED"/>
    <property type="match status" value="1"/>
</dbReference>
<dbReference type="Gene3D" id="3.40.50.300">
    <property type="entry name" value="P-loop containing nucleotide triphosphate hydrolases"/>
    <property type="match status" value="1"/>
</dbReference>
<dbReference type="InterPro" id="IPR050166">
    <property type="entry name" value="ABC_transporter_ATP-bind"/>
</dbReference>
<dbReference type="PANTHER" id="PTHR42788:SF13">
    <property type="entry name" value="ALIPHATIC SULFONATES IMPORT ATP-BINDING PROTEIN SSUB"/>
    <property type="match status" value="1"/>
</dbReference>
<reference evidence="6" key="1">
    <citation type="submission" date="2020-07" db="EMBL/GenBank/DDBJ databases">
        <title>Genome sequences of bacteria associated with the marine, planktonic diatom Thalassiosira profunda strain ECT2AJA-044.</title>
        <authorList>
            <person name="Gargas C.B."/>
            <person name="Roberts W.R."/>
            <person name="Alverson A.J."/>
        </authorList>
    </citation>
    <scope>NUCLEOTIDE SEQUENCE</scope>
    <source>
        <strain evidence="6">ECT2AJA-044</strain>
    </source>
</reference>
<dbReference type="Proteomes" id="UP000665026">
    <property type="component" value="Chromosome"/>
</dbReference>
<keyword evidence="2" id="KW-0813">Transport</keyword>
<evidence type="ECO:0000259" key="5">
    <source>
        <dbReference type="PROSITE" id="PS50893"/>
    </source>
</evidence>
<keyword evidence="4 6" id="KW-0067">ATP-binding</keyword>
<dbReference type="AlphaFoldDB" id="A0A975EMA0"/>
<proteinExistence type="inferred from homology"/>
<dbReference type="KEGG" id="cact:HZ995_08950"/>
<dbReference type="GO" id="GO:0005524">
    <property type="term" value="F:ATP binding"/>
    <property type="evidence" value="ECO:0007669"/>
    <property type="project" value="UniProtKB-KW"/>
</dbReference>
<dbReference type="EMBL" id="CP060010">
    <property type="protein sequence ID" value="QTN34640.1"/>
    <property type="molecule type" value="Genomic_DNA"/>
</dbReference>
<dbReference type="RefSeq" id="WP_209355331.1">
    <property type="nucleotide sequence ID" value="NZ_CP060010.1"/>
</dbReference>
<evidence type="ECO:0000313" key="6">
    <source>
        <dbReference type="EMBL" id="QTN34640.1"/>
    </source>
</evidence>
<organism evidence="6 7">
    <name type="scientific">Cognatishimia activa</name>
    <dbReference type="NCBI Taxonomy" id="1715691"/>
    <lineage>
        <taxon>Bacteria</taxon>
        <taxon>Pseudomonadati</taxon>
        <taxon>Pseudomonadota</taxon>
        <taxon>Alphaproteobacteria</taxon>
        <taxon>Rhodobacterales</taxon>
        <taxon>Paracoccaceae</taxon>
        <taxon>Cognatishimia</taxon>
    </lineage>
</organism>
<keyword evidence="3" id="KW-0547">Nucleotide-binding</keyword>
<dbReference type="SUPFAM" id="SSF52540">
    <property type="entry name" value="P-loop containing nucleoside triphosphate hydrolases"/>
    <property type="match status" value="1"/>
</dbReference>
<feature type="domain" description="ABC transporter" evidence="5">
    <location>
        <begin position="2"/>
        <end position="228"/>
    </location>
</feature>
<dbReference type="InterPro" id="IPR003593">
    <property type="entry name" value="AAA+_ATPase"/>
</dbReference>
<dbReference type="InterPro" id="IPR003439">
    <property type="entry name" value="ABC_transporter-like_ATP-bd"/>
</dbReference>
<dbReference type="Pfam" id="PF00005">
    <property type="entry name" value="ABC_tran"/>
    <property type="match status" value="1"/>
</dbReference>
<dbReference type="GO" id="GO:0016887">
    <property type="term" value="F:ATP hydrolysis activity"/>
    <property type="evidence" value="ECO:0007669"/>
    <property type="project" value="InterPro"/>
</dbReference>
<name>A0A975EMA0_9RHOB</name>
<evidence type="ECO:0000313" key="7">
    <source>
        <dbReference type="Proteomes" id="UP000665026"/>
    </source>
</evidence>